<evidence type="ECO:0000256" key="1">
    <source>
        <dbReference type="SAM" id="MobiDB-lite"/>
    </source>
</evidence>
<protein>
    <recommendedName>
        <fullName evidence="5">AlgX/AlgJ SGNH hydrolase-like domain-containing protein</fullName>
    </recommendedName>
</protein>
<comment type="caution">
    <text evidence="3">The sequence shown here is derived from an EMBL/GenBank/DDBJ whole genome shotgun (WGS) entry which is preliminary data.</text>
</comment>
<evidence type="ECO:0008006" key="5">
    <source>
        <dbReference type="Google" id="ProtNLM"/>
    </source>
</evidence>
<dbReference type="EMBL" id="SSTM01000001">
    <property type="protein sequence ID" value="TJW12207.1"/>
    <property type="molecule type" value="Genomic_DNA"/>
</dbReference>
<feature type="region of interest" description="Disordered" evidence="1">
    <location>
        <begin position="147"/>
        <end position="189"/>
    </location>
</feature>
<feature type="transmembrane region" description="Helical" evidence="2">
    <location>
        <begin position="65"/>
        <end position="83"/>
    </location>
</feature>
<sequence>MGPKRKVGDAALNMVSQIPLPPSAYSEEGQRGAAPAAEKPNQAPRKSFSRRQVAYLKKMHTTGTIAFGAVMALGCFAGLLLFAHPSVSALENRQLTEFPEFNVGAFLDGSYLEQVALWYSDTYPFRDALVGANLDLHRAFGISPETQLIGGNRQSDQLPDTGEGEPLETEAEPEGPKREPRDHDISEPEVRQRAANIENQISDGIYVNGNAAYTLYYFDKGATKAYAQVINDAAKMLEGKADVYSIVLPTNGGVMLDDSVLASLGVPNQDQAIDYFYSCMDDTIITVPTFDTLYAHRDEYLYFRTDFHWTQLAAYYVYESFCQQKGIEPAPYFQWKQLSFGPYRGEYDQLVSNSSQLLADEVRVRVPAGAKTVQYWDDDMTLGEPSKASVVEDLTNAPPNSNFYGCFIGGNRALTYIENPTVTDGSSCLVIKDSFGNPLVSTMVDSYQYIWCVDFRFTHQKMMDLVEEHNIQDVIFENVSCSPAPTTAPTCWPPSCTPTAIRWSNAQGLCAFS</sequence>
<feature type="compositionally biased region" description="Acidic residues" evidence="1">
    <location>
        <begin position="162"/>
        <end position="173"/>
    </location>
</feature>
<name>A0A4V5KK02_9ACTN</name>
<dbReference type="Proteomes" id="UP000309454">
    <property type="component" value="Unassembled WGS sequence"/>
</dbReference>
<keyword evidence="2" id="KW-0472">Membrane</keyword>
<dbReference type="AlphaFoldDB" id="A0A4V5KK02"/>
<feature type="region of interest" description="Disordered" evidence="1">
    <location>
        <begin position="21"/>
        <end position="46"/>
    </location>
</feature>
<reference evidence="3 4" key="1">
    <citation type="submission" date="2019-04" db="EMBL/GenBank/DDBJ databases">
        <title>Microbes associate with the intestines of laboratory mice.</title>
        <authorList>
            <person name="Navarre W."/>
            <person name="Wong E."/>
            <person name="Huang K.C."/>
            <person name="Tropini C."/>
            <person name="Ng K."/>
            <person name="Yu B."/>
        </authorList>
    </citation>
    <scope>NUCLEOTIDE SEQUENCE [LARGE SCALE GENOMIC DNA]</scope>
    <source>
        <strain evidence="3 4">NM48_B13</strain>
    </source>
</reference>
<dbReference type="InterPro" id="IPR025945">
    <property type="entry name" value="DHHW"/>
</dbReference>
<proteinExistence type="predicted"/>
<keyword evidence="4" id="KW-1185">Reference proteome</keyword>
<accession>A0A4V5KK02</accession>
<feature type="compositionally biased region" description="Basic and acidic residues" evidence="1">
    <location>
        <begin position="174"/>
        <end position="189"/>
    </location>
</feature>
<evidence type="ECO:0000256" key="2">
    <source>
        <dbReference type="SAM" id="Phobius"/>
    </source>
</evidence>
<keyword evidence="2" id="KW-1133">Transmembrane helix</keyword>
<gene>
    <name evidence="3" type="ORF">E5982_00950</name>
</gene>
<dbReference type="Pfam" id="PF14286">
    <property type="entry name" value="DHHW"/>
    <property type="match status" value="2"/>
</dbReference>
<organism evidence="3 4">
    <name type="scientific">Parvibacter caecicola</name>
    <dbReference type="NCBI Taxonomy" id="747645"/>
    <lineage>
        <taxon>Bacteria</taxon>
        <taxon>Bacillati</taxon>
        <taxon>Actinomycetota</taxon>
        <taxon>Coriobacteriia</taxon>
        <taxon>Coriobacteriales</taxon>
        <taxon>Coriobacteriaceae</taxon>
        <taxon>Parvibacter</taxon>
    </lineage>
</organism>
<evidence type="ECO:0000313" key="3">
    <source>
        <dbReference type="EMBL" id="TJW12207.1"/>
    </source>
</evidence>
<dbReference type="OrthoDB" id="175771at2"/>
<keyword evidence="2" id="KW-0812">Transmembrane</keyword>
<evidence type="ECO:0000313" key="4">
    <source>
        <dbReference type="Proteomes" id="UP000309454"/>
    </source>
</evidence>
<dbReference type="RefSeq" id="WP_136845190.1">
    <property type="nucleotide sequence ID" value="NZ_SSTM01000001.1"/>
</dbReference>